<dbReference type="PANTHER" id="PTHR24291:SF128">
    <property type="entry name" value="CYTOCHROME P450"/>
    <property type="match status" value="1"/>
</dbReference>
<dbReference type="InterPro" id="IPR027417">
    <property type="entry name" value="P-loop_NTPase"/>
</dbReference>
<keyword evidence="5 7" id="KW-0408">Iron</keyword>
<evidence type="ECO:0000313" key="10">
    <source>
        <dbReference type="EMBL" id="CAD5215813.1"/>
    </source>
</evidence>
<dbReference type="Pfam" id="PF00067">
    <property type="entry name" value="p450"/>
    <property type="match status" value="1"/>
</dbReference>
<feature type="binding site" description="axial binding residue" evidence="7">
    <location>
        <position position="837"/>
    </location>
    <ligand>
        <name>heme</name>
        <dbReference type="ChEBI" id="CHEBI:30413"/>
    </ligand>
    <ligandPart>
        <name>Fe</name>
        <dbReference type="ChEBI" id="CHEBI:18248"/>
    </ligandPart>
</feature>
<dbReference type="CDD" id="cd01672">
    <property type="entry name" value="TMPK"/>
    <property type="match status" value="1"/>
</dbReference>
<evidence type="ECO:0000256" key="2">
    <source>
        <dbReference type="ARBA" id="ARBA00010617"/>
    </source>
</evidence>
<dbReference type="GO" id="GO:0005506">
    <property type="term" value="F:iron ion binding"/>
    <property type="evidence" value="ECO:0007669"/>
    <property type="project" value="InterPro"/>
</dbReference>
<dbReference type="GO" id="GO:0016705">
    <property type="term" value="F:oxidoreductase activity, acting on paired donors, with incorporation or reduction of molecular oxygen"/>
    <property type="evidence" value="ECO:0007669"/>
    <property type="project" value="InterPro"/>
</dbReference>
<proteinExistence type="inferred from homology"/>
<protein>
    <recommendedName>
        <fullName evidence="3">dTMP kinase</fullName>
        <ecNumber evidence="3">2.7.4.9</ecNumber>
    </recommendedName>
</protein>
<dbReference type="Gene3D" id="3.40.50.300">
    <property type="entry name" value="P-loop containing nucleotide triphosphate hydrolases"/>
    <property type="match status" value="1"/>
</dbReference>
<dbReference type="NCBIfam" id="TIGR00041">
    <property type="entry name" value="DTMP_kinase"/>
    <property type="match status" value="1"/>
</dbReference>
<organism evidence="10 11">
    <name type="scientific">Bursaphelenchus xylophilus</name>
    <name type="common">Pinewood nematode worm</name>
    <name type="synonym">Aphelenchoides xylophilus</name>
    <dbReference type="NCBI Taxonomy" id="6326"/>
    <lineage>
        <taxon>Eukaryota</taxon>
        <taxon>Metazoa</taxon>
        <taxon>Ecdysozoa</taxon>
        <taxon>Nematoda</taxon>
        <taxon>Chromadorea</taxon>
        <taxon>Rhabditida</taxon>
        <taxon>Tylenchina</taxon>
        <taxon>Tylenchomorpha</taxon>
        <taxon>Aphelenchoidea</taxon>
        <taxon>Aphelenchoididae</taxon>
        <taxon>Bursaphelenchus</taxon>
    </lineage>
</organism>
<feature type="domain" description="Thymidylate kinase-like" evidence="9">
    <location>
        <begin position="902"/>
        <end position="1085"/>
    </location>
</feature>
<dbReference type="SUPFAM" id="SSF48264">
    <property type="entry name" value="Cytochrome P450"/>
    <property type="match status" value="1"/>
</dbReference>
<keyword evidence="6" id="KW-0560">Oxidoreductase</keyword>
<dbReference type="GO" id="GO:0005524">
    <property type="term" value="F:ATP binding"/>
    <property type="evidence" value="ECO:0007669"/>
    <property type="project" value="InterPro"/>
</dbReference>
<keyword evidence="8" id="KW-0812">Transmembrane</keyword>
<keyword evidence="7" id="KW-0479">Metal-binding</keyword>
<sequence length="1118" mass="128365">MDNMEMNHADLAQLKDELESKAKIPFEIWLQEFVASHNPFRRLSLLFKLPVCCEQSDIDEDKARQISLHFPTNLLSQFILQQRDEDVVDLVVTIISIIIPLCPLKDREMFRPLCEGIRESICLRGMEEKDLENRLNALCLIGITYLSVDDINGILNVIIGFIKDNVDHFPSRVIMDFTIDALKTLNKVFNTDTQMNSVALSWPADLRTVIERLLRTFNIPTVYLTFSFISAGITSQIVGPVWLTSNKKFFQLLASLTSARIRIETEDPKKINGDELVSCFQLEESFVNCIETDESNIDDEVATAVGKSVQEAASFCCEYLGACTKEQVTLDMGIKLAFYRFICMFATIGGLQIIHKDNLTSSITSLLEVFEYAISQRDHETAALLLPNLPDFPVLPRNTLDLLLKYVQLIFPIDKTACLSQISQIPGPVSLPLVGTTWQFKWKIEDLTDQLVQWQRYYQNIEKVDVVKIWLGPFPIVAMLSPKAAKSILESNDYLTKGDEYQIVERWLGTGLLTSKGDKWRSRRKLITPAFHFSMLNQYHQVQDEEAKILVDVLERYAVSGESFDAFPYVKRCALDIICATAMGIKVNAQTNVDHPYVGAVKQMNELSFAYSRMPWLWFKPVWYLSGFGYKYDRCLKMVTDFTRDVIKKRSEEFDSRIHDDTMNDKKRMAFLDLLLRVKQEGHLTNEDIREEVDTFMFEGHDTTSSGMAWTLWCLAHHPEYQQKVWEEVDSVFGNSSRPCTVDDLKKLCYLEQCIKESFRLYPPVPFFTRKLECDIECGGYTIPKNTTVLLSPGTLHTHKKSFSDPYTFDPENFKIENIHSRDAFSFIPFSAGPRNCIGQKFALMEEKTVLSWIFRIYEIRPTRDFPENCPCPEIILKPSLGLPITFMPFQMAQARGLFIVFEGLDRSGKSTQSKKIEAYLQKKGYPVRIQRYPDREEPTTGPKIDEFLRTAKDVKQDAIQIHNLFVDNRRHLDERIRKEIFEGNIIIADRYSFSGVAYSAAKDIPELGLEKACESEVGLLKPDLVFFLKADSAVTSKRDEFGGEAFEKTEFQSKVYENIKKIINFEFWKEVNASQSIDEVFADIKTEIDALLETRTQLAEPKSLALSDFNIHQSQEA</sequence>
<keyword evidence="11" id="KW-1185">Reference proteome</keyword>
<dbReference type="Proteomes" id="UP000659654">
    <property type="component" value="Unassembled WGS sequence"/>
</dbReference>
<dbReference type="EMBL" id="CAJFDI010000002">
    <property type="protein sequence ID" value="CAD5215813.1"/>
    <property type="molecule type" value="Genomic_DNA"/>
</dbReference>
<dbReference type="InterPro" id="IPR002401">
    <property type="entry name" value="Cyt_P450_E_grp-I"/>
</dbReference>
<evidence type="ECO:0000256" key="6">
    <source>
        <dbReference type="ARBA" id="ARBA00023033"/>
    </source>
</evidence>
<dbReference type="HAMAP" id="MF_00165">
    <property type="entry name" value="Thymidylate_kinase"/>
    <property type="match status" value="1"/>
</dbReference>
<name>A0A7I8WVW0_BURXY</name>
<dbReference type="GO" id="GO:0004497">
    <property type="term" value="F:monooxygenase activity"/>
    <property type="evidence" value="ECO:0007669"/>
    <property type="project" value="UniProtKB-KW"/>
</dbReference>
<dbReference type="EC" id="2.7.4.9" evidence="3"/>
<comment type="caution">
    <text evidence="10">The sequence shown here is derived from an EMBL/GenBank/DDBJ whole genome shotgun (WGS) entry which is preliminary data.</text>
</comment>
<dbReference type="OrthoDB" id="1470350at2759"/>
<comment type="cofactor">
    <cofactor evidence="1 7">
        <name>heme</name>
        <dbReference type="ChEBI" id="CHEBI:30413"/>
    </cofactor>
</comment>
<dbReference type="InterPro" id="IPR001128">
    <property type="entry name" value="Cyt_P450"/>
</dbReference>
<dbReference type="InterPro" id="IPR039430">
    <property type="entry name" value="Thymidylate_kin-like_dom"/>
</dbReference>
<reference evidence="10" key="1">
    <citation type="submission" date="2020-09" db="EMBL/GenBank/DDBJ databases">
        <authorList>
            <person name="Kikuchi T."/>
        </authorList>
    </citation>
    <scope>NUCLEOTIDE SEQUENCE</scope>
    <source>
        <strain evidence="10">Ka4C1</strain>
    </source>
</reference>
<evidence type="ECO:0000313" key="11">
    <source>
        <dbReference type="Proteomes" id="UP000659654"/>
    </source>
</evidence>
<dbReference type="GO" id="GO:0006233">
    <property type="term" value="P:dTDP biosynthetic process"/>
    <property type="evidence" value="ECO:0007669"/>
    <property type="project" value="InterPro"/>
</dbReference>
<evidence type="ECO:0000256" key="4">
    <source>
        <dbReference type="ARBA" id="ARBA00022617"/>
    </source>
</evidence>
<dbReference type="PANTHER" id="PTHR24291">
    <property type="entry name" value="CYTOCHROME P450 FAMILY 4"/>
    <property type="match status" value="1"/>
</dbReference>
<keyword evidence="6" id="KW-0503">Monooxygenase</keyword>
<gene>
    <name evidence="10" type="ORF">BXYJ_LOCUS4217</name>
</gene>
<accession>A0A7I8WVW0</accession>
<dbReference type="Pfam" id="PF05536">
    <property type="entry name" value="Neurochondrin"/>
    <property type="match status" value="1"/>
</dbReference>
<dbReference type="PRINTS" id="PR00463">
    <property type="entry name" value="EP450I"/>
</dbReference>
<evidence type="ECO:0000256" key="8">
    <source>
        <dbReference type="SAM" id="Phobius"/>
    </source>
</evidence>
<evidence type="ECO:0000256" key="7">
    <source>
        <dbReference type="PIRSR" id="PIRSR602401-1"/>
    </source>
</evidence>
<dbReference type="CDD" id="cd20628">
    <property type="entry name" value="CYP4"/>
    <property type="match status" value="1"/>
</dbReference>
<dbReference type="Proteomes" id="UP000582659">
    <property type="component" value="Unassembled WGS sequence"/>
</dbReference>
<keyword evidence="4 7" id="KW-0349">Heme</keyword>
<dbReference type="EMBL" id="CAJFCV020000002">
    <property type="protein sequence ID" value="CAG9098005.1"/>
    <property type="molecule type" value="Genomic_DNA"/>
</dbReference>
<evidence type="ECO:0000259" key="9">
    <source>
        <dbReference type="Pfam" id="PF02223"/>
    </source>
</evidence>
<dbReference type="GO" id="GO:0004798">
    <property type="term" value="F:dTMP kinase activity"/>
    <property type="evidence" value="ECO:0007669"/>
    <property type="project" value="UniProtKB-EC"/>
</dbReference>
<keyword evidence="8" id="KW-1133">Transmembrane helix</keyword>
<evidence type="ECO:0000256" key="5">
    <source>
        <dbReference type="ARBA" id="ARBA00023004"/>
    </source>
</evidence>
<feature type="transmembrane region" description="Helical" evidence="8">
    <location>
        <begin position="222"/>
        <end position="243"/>
    </location>
</feature>
<dbReference type="Gene3D" id="1.10.630.10">
    <property type="entry name" value="Cytochrome P450"/>
    <property type="match status" value="1"/>
</dbReference>
<dbReference type="InterPro" id="IPR017972">
    <property type="entry name" value="Cyt_P450_CS"/>
</dbReference>
<dbReference type="InterPro" id="IPR018094">
    <property type="entry name" value="Thymidylate_kinase"/>
</dbReference>
<dbReference type="InterPro" id="IPR008709">
    <property type="entry name" value="Neurochondrin"/>
</dbReference>
<dbReference type="AlphaFoldDB" id="A0A7I8WVW0"/>
<dbReference type="GO" id="GO:0020037">
    <property type="term" value="F:heme binding"/>
    <property type="evidence" value="ECO:0007669"/>
    <property type="project" value="InterPro"/>
</dbReference>
<evidence type="ECO:0000256" key="3">
    <source>
        <dbReference type="ARBA" id="ARBA00012980"/>
    </source>
</evidence>
<keyword evidence="8" id="KW-0472">Membrane</keyword>
<dbReference type="SUPFAM" id="SSF52540">
    <property type="entry name" value="P-loop containing nucleoside triphosphate hydrolases"/>
    <property type="match status" value="1"/>
</dbReference>
<evidence type="ECO:0000256" key="1">
    <source>
        <dbReference type="ARBA" id="ARBA00001971"/>
    </source>
</evidence>
<dbReference type="SMR" id="A0A7I8WVW0"/>
<dbReference type="PRINTS" id="PR00385">
    <property type="entry name" value="P450"/>
</dbReference>
<dbReference type="Pfam" id="PF02223">
    <property type="entry name" value="Thymidylate_kin"/>
    <property type="match status" value="1"/>
</dbReference>
<dbReference type="InterPro" id="IPR050196">
    <property type="entry name" value="Cytochrome_P450_Monoox"/>
</dbReference>
<comment type="similarity">
    <text evidence="2">Belongs to the cytochrome P450 family.</text>
</comment>
<dbReference type="PROSITE" id="PS00086">
    <property type="entry name" value="CYTOCHROME_P450"/>
    <property type="match status" value="1"/>
</dbReference>
<dbReference type="InterPro" id="IPR036396">
    <property type="entry name" value="Cyt_P450_sf"/>
</dbReference>